<dbReference type="AlphaFoldDB" id="A0A1H3WXN9"/>
<feature type="transmembrane region" description="Helical" evidence="1">
    <location>
        <begin position="56"/>
        <end position="89"/>
    </location>
</feature>
<feature type="transmembrane region" description="Helical" evidence="1">
    <location>
        <begin position="27"/>
        <end position="44"/>
    </location>
</feature>
<proteinExistence type="predicted"/>
<evidence type="ECO:0000313" key="3">
    <source>
        <dbReference type="Proteomes" id="UP000199656"/>
    </source>
</evidence>
<gene>
    <name evidence="2" type="ORF">SAMN05660909_00142</name>
</gene>
<sequence>MLIPFLILLLITGLVMISKGWTAHKAGTLISLATLIIPILSSLINDQDLSPKYTMIWVMSILLCYITVDLRTTLVWSGILCAYLALVAYLKVNDLQIYVSPGYSAGFQFLANPVVTGMYILFLIRALGQYYRNVIRMQHIRIVAQQQQQLTKVNHQLTKQFLLVKGFSRSGRKAFSNGELELLDTCFSEIEKQCGTAIEYLNDPRIRS</sequence>
<keyword evidence="1" id="KW-0472">Membrane</keyword>
<keyword evidence="3" id="KW-1185">Reference proteome</keyword>
<dbReference type="OrthoDB" id="645134at2"/>
<feature type="transmembrane region" description="Helical" evidence="1">
    <location>
        <begin position="109"/>
        <end position="128"/>
    </location>
</feature>
<dbReference type="Proteomes" id="UP000199656">
    <property type="component" value="Unassembled WGS sequence"/>
</dbReference>
<dbReference type="STRING" id="408074.SAMN05660909_00142"/>
<keyword evidence="1" id="KW-1133">Transmembrane helix</keyword>
<keyword evidence="1" id="KW-0812">Transmembrane</keyword>
<organism evidence="2 3">
    <name type="scientific">Chitinophaga terrae</name>
    <name type="common">ex Kim and Jung 2007</name>
    <dbReference type="NCBI Taxonomy" id="408074"/>
    <lineage>
        <taxon>Bacteria</taxon>
        <taxon>Pseudomonadati</taxon>
        <taxon>Bacteroidota</taxon>
        <taxon>Chitinophagia</taxon>
        <taxon>Chitinophagales</taxon>
        <taxon>Chitinophagaceae</taxon>
        <taxon>Chitinophaga</taxon>
    </lineage>
</organism>
<name>A0A1H3WXN9_9BACT</name>
<protein>
    <submittedName>
        <fullName evidence="2">Uncharacterized protein</fullName>
    </submittedName>
</protein>
<accession>A0A1H3WXN9</accession>
<dbReference type="RefSeq" id="WP_089757592.1">
    <property type="nucleotide sequence ID" value="NZ_BKAT01000015.1"/>
</dbReference>
<dbReference type="EMBL" id="FNRL01000001">
    <property type="protein sequence ID" value="SDZ91915.1"/>
    <property type="molecule type" value="Genomic_DNA"/>
</dbReference>
<evidence type="ECO:0000313" key="2">
    <source>
        <dbReference type="EMBL" id="SDZ91915.1"/>
    </source>
</evidence>
<reference evidence="3" key="1">
    <citation type="submission" date="2016-10" db="EMBL/GenBank/DDBJ databases">
        <authorList>
            <person name="Varghese N."/>
            <person name="Submissions S."/>
        </authorList>
    </citation>
    <scope>NUCLEOTIDE SEQUENCE [LARGE SCALE GENOMIC DNA]</scope>
    <source>
        <strain evidence="3">DSM 23920</strain>
    </source>
</reference>
<evidence type="ECO:0000256" key="1">
    <source>
        <dbReference type="SAM" id="Phobius"/>
    </source>
</evidence>